<dbReference type="PANTHER" id="PTHR45717">
    <property type="entry name" value="OS12G0527900 PROTEIN"/>
    <property type="match status" value="1"/>
</dbReference>
<keyword evidence="2" id="KW-0677">Repeat</keyword>
<comment type="similarity">
    <text evidence="1">Belongs to the PPR family. P subfamily.</text>
</comment>
<comment type="caution">
    <text evidence="4">The sequence shown here is derived from an EMBL/GenBank/DDBJ whole genome shotgun (WGS) entry which is preliminary data.</text>
</comment>
<dbReference type="InterPro" id="IPR011990">
    <property type="entry name" value="TPR-like_helical_dom_sf"/>
</dbReference>
<dbReference type="Pfam" id="PF01535">
    <property type="entry name" value="PPR"/>
    <property type="match status" value="3"/>
</dbReference>
<dbReference type="Gene3D" id="1.25.40.10">
    <property type="entry name" value="Tetratricopeptide repeat domain"/>
    <property type="match status" value="3"/>
</dbReference>
<evidence type="ECO:0000256" key="2">
    <source>
        <dbReference type="ARBA" id="ARBA00022737"/>
    </source>
</evidence>
<dbReference type="Pfam" id="PF13041">
    <property type="entry name" value="PPR_2"/>
    <property type="match status" value="1"/>
</dbReference>
<dbReference type="GO" id="GO:0005739">
    <property type="term" value="C:mitochondrion"/>
    <property type="evidence" value="ECO:0007669"/>
    <property type="project" value="TreeGrafter"/>
</dbReference>
<dbReference type="Pfam" id="PF13812">
    <property type="entry name" value="PPR_3"/>
    <property type="match status" value="1"/>
</dbReference>
<evidence type="ECO:0000256" key="1">
    <source>
        <dbReference type="ARBA" id="ARBA00007626"/>
    </source>
</evidence>
<evidence type="ECO:0008006" key="6">
    <source>
        <dbReference type="Google" id="ProtNLM"/>
    </source>
</evidence>
<dbReference type="FunFam" id="1.25.40.10:FF:000443">
    <property type="entry name" value="Pentatricopeptide repeat-containing protein"/>
    <property type="match status" value="1"/>
</dbReference>
<gene>
    <name evidence="4" type="ORF">GIB67_004347</name>
</gene>
<sequence>MATQIQLRLGRSKNITGRSNDFLNGALYERLFKDGSAEKSVQTELNTFLKSSKKVYKWEVGVTIKKLRGRKCFLAALKLSEAMVKRGMNMTVSDQAIHLDIIAKARGVPAAENYFANLPEVSKNHLCYGALFNCYCKELQTEKAEALMEKMKELRLFSTSMAYNSLMTLYTKTGQTDKIPTIIQEMKANSVEPDSYSYNVWMRALAAVNDISGVERVIDEMKRDGRVDGDWTTYSNLSSIYVNAGLFQKAEEALKELEKRNVHKNLAAFQFLLTLYGRTGNLLEIKRVWQSMRSAFRKTTDISYINMIRVLVILNDLEGAEKCFQEWESGNPTYDIRIVNILIEAYCKGSMLQKAEELRKKAWSKRAKANVKTWEIFMEYHLKNGDMNLAMDYISKAISTAKKDAKKKWVPRPQVVSTLMSHFEKEGDVEGAEKFVENLKRVKDVLGPDVFEPLIQTYANAGKTSPSMRRRLKMENVEVNEAAENLLKVVCVED</sequence>
<dbReference type="PANTHER" id="PTHR45717:SF14">
    <property type="entry name" value="LARGE RIBOSOMAL SUBUNIT PROTEIN ML101 (RPPR4)"/>
    <property type="match status" value="1"/>
</dbReference>
<dbReference type="OrthoDB" id="1717827at2759"/>
<organism evidence="4 5">
    <name type="scientific">Kingdonia uniflora</name>
    <dbReference type="NCBI Taxonomy" id="39325"/>
    <lineage>
        <taxon>Eukaryota</taxon>
        <taxon>Viridiplantae</taxon>
        <taxon>Streptophyta</taxon>
        <taxon>Embryophyta</taxon>
        <taxon>Tracheophyta</taxon>
        <taxon>Spermatophyta</taxon>
        <taxon>Magnoliopsida</taxon>
        <taxon>Ranunculales</taxon>
        <taxon>Circaeasteraceae</taxon>
        <taxon>Kingdonia</taxon>
    </lineage>
</organism>
<dbReference type="AlphaFoldDB" id="A0A7J7MR56"/>
<dbReference type="SUPFAM" id="SSF48452">
    <property type="entry name" value="TPR-like"/>
    <property type="match status" value="1"/>
</dbReference>
<dbReference type="InterPro" id="IPR002885">
    <property type="entry name" value="PPR_rpt"/>
</dbReference>
<protein>
    <recommendedName>
        <fullName evidence="6">Pentatricopeptide repeat-containing protein</fullName>
    </recommendedName>
</protein>
<accession>A0A7J7MR56</accession>
<evidence type="ECO:0000256" key="3">
    <source>
        <dbReference type="PROSITE-ProRule" id="PRU00708"/>
    </source>
</evidence>
<dbReference type="NCBIfam" id="TIGR00756">
    <property type="entry name" value="PPR"/>
    <property type="match status" value="3"/>
</dbReference>
<dbReference type="FunFam" id="1.25.40.10:FF:000541">
    <property type="entry name" value="Pentatricopeptide repeat-containing protein"/>
    <property type="match status" value="1"/>
</dbReference>
<proteinExistence type="inferred from homology"/>
<feature type="repeat" description="PPR" evidence="3">
    <location>
        <begin position="159"/>
        <end position="193"/>
    </location>
</feature>
<dbReference type="PROSITE" id="PS51375">
    <property type="entry name" value="PPR"/>
    <property type="match status" value="3"/>
</dbReference>
<dbReference type="GO" id="GO:0003729">
    <property type="term" value="F:mRNA binding"/>
    <property type="evidence" value="ECO:0007669"/>
    <property type="project" value="UniProtKB-ARBA"/>
</dbReference>
<keyword evidence="5" id="KW-1185">Reference proteome</keyword>
<name>A0A7J7MR56_9MAGN</name>
<dbReference type="EMBL" id="JACGCM010001275">
    <property type="protein sequence ID" value="KAF6157409.1"/>
    <property type="molecule type" value="Genomic_DNA"/>
</dbReference>
<evidence type="ECO:0000313" key="5">
    <source>
        <dbReference type="Proteomes" id="UP000541444"/>
    </source>
</evidence>
<feature type="repeat" description="PPR" evidence="3">
    <location>
        <begin position="194"/>
        <end position="228"/>
    </location>
</feature>
<reference evidence="4 5" key="1">
    <citation type="journal article" date="2020" name="IScience">
        <title>Genome Sequencing of the Endangered Kingdonia uniflora (Circaeasteraceae, Ranunculales) Reveals Potential Mechanisms of Evolutionary Specialization.</title>
        <authorList>
            <person name="Sun Y."/>
            <person name="Deng T."/>
            <person name="Zhang A."/>
            <person name="Moore M.J."/>
            <person name="Landis J.B."/>
            <person name="Lin N."/>
            <person name="Zhang H."/>
            <person name="Zhang X."/>
            <person name="Huang J."/>
            <person name="Zhang X."/>
            <person name="Sun H."/>
            <person name="Wang H."/>
        </authorList>
    </citation>
    <scope>NUCLEOTIDE SEQUENCE [LARGE SCALE GENOMIC DNA]</scope>
    <source>
        <strain evidence="4">TB1705</strain>
        <tissue evidence="4">Leaf</tissue>
    </source>
</reference>
<dbReference type="Proteomes" id="UP000541444">
    <property type="component" value="Unassembled WGS sequence"/>
</dbReference>
<feature type="repeat" description="PPR" evidence="3">
    <location>
        <begin position="124"/>
        <end position="158"/>
    </location>
</feature>
<evidence type="ECO:0000313" key="4">
    <source>
        <dbReference type="EMBL" id="KAF6157409.1"/>
    </source>
</evidence>